<name>A0ABV7STY9_9SPHN</name>
<dbReference type="EMBL" id="JBHRXP010000003">
    <property type="protein sequence ID" value="MFC3580265.1"/>
    <property type="molecule type" value="Genomic_DNA"/>
</dbReference>
<proteinExistence type="predicted"/>
<gene>
    <name evidence="1" type="ORF">ACFONA_08835</name>
</gene>
<organism evidence="1 2">
    <name type="scientific">Sphingomonas hylomeconis</name>
    <dbReference type="NCBI Taxonomy" id="1395958"/>
    <lineage>
        <taxon>Bacteria</taxon>
        <taxon>Pseudomonadati</taxon>
        <taxon>Pseudomonadota</taxon>
        <taxon>Alphaproteobacteria</taxon>
        <taxon>Sphingomonadales</taxon>
        <taxon>Sphingomonadaceae</taxon>
        <taxon>Sphingomonas</taxon>
    </lineage>
</organism>
<keyword evidence="2" id="KW-1185">Reference proteome</keyword>
<evidence type="ECO:0000313" key="1">
    <source>
        <dbReference type="EMBL" id="MFC3580265.1"/>
    </source>
</evidence>
<reference evidence="2" key="1">
    <citation type="journal article" date="2019" name="Int. J. Syst. Evol. Microbiol.">
        <title>The Global Catalogue of Microorganisms (GCM) 10K type strain sequencing project: providing services to taxonomists for standard genome sequencing and annotation.</title>
        <authorList>
            <consortium name="The Broad Institute Genomics Platform"/>
            <consortium name="The Broad Institute Genome Sequencing Center for Infectious Disease"/>
            <person name="Wu L."/>
            <person name="Ma J."/>
        </authorList>
    </citation>
    <scope>NUCLEOTIDE SEQUENCE [LARGE SCALE GENOMIC DNA]</scope>
    <source>
        <strain evidence="2">KCTC 42739</strain>
    </source>
</reference>
<dbReference type="Proteomes" id="UP001595713">
    <property type="component" value="Unassembled WGS sequence"/>
</dbReference>
<sequence length="81" mass="8937">MTTETVRHEGHALVDAVRAAAQVHNSTWEMLVPDSFTVNLAAELAEERAYADMAVIKQQLRDHICATYGISIRELASLAMP</sequence>
<dbReference type="RefSeq" id="WP_261295492.1">
    <property type="nucleotide sequence ID" value="NZ_JANQBK010000016.1"/>
</dbReference>
<protein>
    <submittedName>
        <fullName evidence="1">Uncharacterized protein</fullName>
    </submittedName>
</protein>
<evidence type="ECO:0000313" key="2">
    <source>
        <dbReference type="Proteomes" id="UP001595713"/>
    </source>
</evidence>
<accession>A0ABV7STY9</accession>
<comment type="caution">
    <text evidence="1">The sequence shown here is derived from an EMBL/GenBank/DDBJ whole genome shotgun (WGS) entry which is preliminary data.</text>
</comment>